<keyword evidence="5" id="KW-1133">Transmembrane helix</keyword>
<proteinExistence type="predicted"/>
<evidence type="ECO:0000313" key="9">
    <source>
        <dbReference type="Proteomes" id="UP000830401"/>
    </source>
</evidence>
<evidence type="ECO:0000256" key="3">
    <source>
        <dbReference type="ARBA" id="ARBA00022553"/>
    </source>
</evidence>
<dbReference type="GO" id="GO:0005524">
    <property type="term" value="F:ATP binding"/>
    <property type="evidence" value="ECO:0007669"/>
    <property type="project" value="UniProtKB-KW"/>
</dbReference>
<dbReference type="CDD" id="cd00082">
    <property type="entry name" value="HisKA"/>
    <property type="match status" value="1"/>
</dbReference>
<dbReference type="Pfam" id="PF00512">
    <property type="entry name" value="HisKA"/>
    <property type="match status" value="1"/>
</dbReference>
<dbReference type="EMBL" id="CP095061">
    <property type="protein sequence ID" value="UOQ67047.1"/>
    <property type="molecule type" value="Genomic_DNA"/>
</dbReference>
<dbReference type="RefSeq" id="WP_245121950.1">
    <property type="nucleotide sequence ID" value="NZ_CP095061.1"/>
</dbReference>
<dbReference type="Gene3D" id="3.30.565.10">
    <property type="entry name" value="Histidine kinase-like ATPase, C-terminal domain"/>
    <property type="match status" value="1"/>
</dbReference>
<dbReference type="InterPro" id="IPR008979">
    <property type="entry name" value="Galactose-bd-like_sf"/>
</dbReference>
<dbReference type="SMART" id="SM00388">
    <property type="entry name" value="HisKA"/>
    <property type="match status" value="1"/>
</dbReference>
<keyword evidence="8" id="KW-0067">ATP-binding</keyword>
<dbReference type="PROSITE" id="PS50109">
    <property type="entry name" value="HIS_KIN"/>
    <property type="match status" value="1"/>
</dbReference>
<dbReference type="PANTHER" id="PTHR43065">
    <property type="entry name" value="SENSOR HISTIDINE KINASE"/>
    <property type="match status" value="1"/>
</dbReference>
<dbReference type="Proteomes" id="UP000830401">
    <property type="component" value="Chromosome"/>
</dbReference>
<keyword evidence="6" id="KW-0732">Signal</keyword>
<feature type="chain" id="PRO_5047154294" description="histidine kinase" evidence="6">
    <location>
        <begin position="23"/>
        <end position="736"/>
    </location>
</feature>
<feature type="coiled-coil region" evidence="4">
    <location>
        <begin position="411"/>
        <end position="446"/>
    </location>
</feature>
<keyword evidence="8" id="KW-0547">Nucleotide-binding</keyword>
<dbReference type="Gene3D" id="1.10.287.130">
    <property type="match status" value="1"/>
</dbReference>
<keyword evidence="9" id="KW-1185">Reference proteome</keyword>
<dbReference type="SUPFAM" id="SSF55874">
    <property type="entry name" value="ATPase domain of HSP90 chaperone/DNA topoisomerase II/histidine kinase"/>
    <property type="match status" value="1"/>
</dbReference>
<dbReference type="InterPro" id="IPR003661">
    <property type="entry name" value="HisK_dim/P_dom"/>
</dbReference>
<evidence type="ECO:0000313" key="8">
    <source>
        <dbReference type="EMBL" id="UOQ67047.1"/>
    </source>
</evidence>
<evidence type="ECO:0000256" key="6">
    <source>
        <dbReference type="SAM" id="SignalP"/>
    </source>
</evidence>
<dbReference type="InterPro" id="IPR036097">
    <property type="entry name" value="HisK_dim/P_sf"/>
</dbReference>
<dbReference type="PANTHER" id="PTHR43065:SF42">
    <property type="entry name" value="TWO-COMPONENT SENSOR PPRA"/>
    <property type="match status" value="1"/>
</dbReference>
<protein>
    <recommendedName>
        <fullName evidence="2">histidine kinase</fullName>
        <ecNumber evidence="2">2.7.13.3</ecNumber>
    </recommendedName>
</protein>
<keyword evidence="5" id="KW-0812">Transmembrane</keyword>
<evidence type="ECO:0000259" key="7">
    <source>
        <dbReference type="PROSITE" id="PS50109"/>
    </source>
</evidence>
<dbReference type="SUPFAM" id="SSF47384">
    <property type="entry name" value="Homodimeric domain of signal transducing histidine kinase"/>
    <property type="match status" value="1"/>
</dbReference>
<keyword evidence="3" id="KW-0597">Phosphoprotein</keyword>
<feature type="domain" description="Histidine kinase" evidence="7">
    <location>
        <begin position="483"/>
        <end position="726"/>
    </location>
</feature>
<dbReference type="PRINTS" id="PR00344">
    <property type="entry name" value="BCTRLSENSOR"/>
</dbReference>
<evidence type="ECO:0000256" key="4">
    <source>
        <dbReference type="SAM" id="Coils"/>
    </source>
</evidence>
<feature type="signal peptide" evidence="6">
    <location>
        <begin position="1"/>
        <end position="22"/>
    </location>
</feature>
<dbReference type="InterPro" id="IPR003594">
    <property type="entry name" value="HATPase_dom"/>
</dbReference>
<dbReference type="SUPFAM" id="SSF49785">
    <property type="entry name" value="Galactose-binding domain-like"/>
    <property type="match status" value="1"/>
</dbReference>
<dbReference type="EC" id="2.7.13.3" evidence="2"/>
<evidence type="ECO:0000256" key="1">
    <source>
        <dbReference type="ARBA" id="ARBA00000085"/>
    </source>
</evidence>
<reference evidence="8" key="1">
    <citation type="submission" date="2022-04" db="EMBL/GenBank/DDBJ databases">
        <title>Hymenobacter sp. isolated from the air.</title>
        <authorList>
            <person name="Won M."/>
            <person name="Lee C.-M."/>
            <person name="Woen H.-Y."/>
            <person name="Kwon S.-W."/>
        </authorList>
    </citation>
    <scope>NUCLEOTIDE SEQUENCE</scope>
    <source>
        <strain evidence="8">5420S-77</strain>
    </source>
</reference>
<organism evidence="8 9">
    <name type="scientific">Hymenobacter volaticus</name>
    <dbReference type="NCBI Taxonomy" id="2932254"/>
    <lineage>
        <taxon>Bacteria</taxon>
        <taxon>Pseudomonadati</taxon>
        <taxon>Bacteroidota</taxon>
        <taxon>Cytophagia</taxon>
        <taxon>Cytophagales</taxon>
        <taxon>Hymenobacteraceae</taxon>
        <taxon>Hymenobacter</taxon>
    </lineage>
</organism>
<keyword evidence="4" id="KW-0175">Coiled coil</keyword>
<feature type="transmembrane region" description="Helical" evidence="5">
    <location>
        <begin position="345"/>
        <end position="363"/>
    </location>
</feature>
<dbReference type="Pfam" id="PF02518">
    <property type="entry name" value="HATPase_c"/>
    <property type="match status" value="1"/>
</dbReference>
<dbReference type="Gene3D" id="2.60.120.260">
    <property type="entry name" value="Galactose-binding domain-like"/>
    <property type="match status" value="1"/>
</dbReference>
<sequence length="736" mass="82658">MKALFLLLGAFLILTGVASAQASANSIVTLQQMPAEGILLDQGWRLQAGDNPRWALPSANEQQWQPIDPTLSLHQLPQVQRAGTGWLRLRFRVSPELRQQALVLRISQYAASEIYLNGRLLRQYGTLSADPTQVRPYWPDDEPIELQLSDQAEQVLAVRFATWPRFALFSDFFVPLFFQARLAGITQVVQSNQLEATYKTSDMLLFGAFLLLSVLHLAFYLYNPAERANYFFTLYTLAGAISFACTGFLDEVRNMDTRIGVDILSYVCLQTGGILVVRALYSLFNVPIGFVYRGLWVINFLSLWLLTFVSQFSWYPTVGFMLLVTAEQLRLTLGALQQTKQAAGIIATGFAISLVLLLLYGFIGRYNEDLLQLKVMSLPLRTILTFPVFLSPVLAISLYLTRQFAWASRLLEIKLNQVRNLSQQMLEQQQEKQLLLAQQNETLERKVQQRTAALQKTLHNLQATQNQLIQREKMASLGELTAGIAHEIQNPLNFVKNFSEVATELLSELKDEMLTAQTAPQKTFTCDLVGELTEVLEKIHHHGYRAGSIVQGMLEHARIGTGERALTDLNALADEFMRLSYQGLRAKNPTFSAKLTTDFDPDLGLIEVVPQDMGRVLLNLFNNAFYAVCKRQAQETADYKPEVLVRTVRCSNAVQIIIRDNGTGIPANIVSKIYQPFFTTKPTGQGTGLGLSLSYDIITKMHKGNLIVDTQEGQYTEFTVSLPADELTCDLPAYQI</sequence>
<feature type="transmembrane region" description="Helical" evidence="5">
    <location>
        <begin position="301"/>
        <end position="324"/>
    </location>
</feature>
<evidence type="ECO:0000256" key="5">
    <source>
        <dbReference type="SAM" id="Phobius"/>
    </source>
</evidence>
<name>A0ABY4G817_9BACT</name>
<accession>A0ABY4G817</accession>
<dbReference type="InterPro" id="IPR036890">
    <property type="entry name" value="HATPase_C_sf"/>
</dbReference>
<dbReference type="InterPro" id="IPR005467">
    <property type="entry name" value="His_kinase_dom"/>
</dbReference>
<dbReference type="InterPro" id="IPR004358">
    <property type="entry name" value="Sig_transdc_His_kin-like_C"/>
</dbReference>
<feature type="transmembrane region" description="Helical" evidence="5">
    <location>
        <begin position="383"/>
        <end position="401"/>
    </location>
</feature>
<gene>
    <name evidence="8" type="ORF">MUN86_03825</name>
</gene>
<dbReference type="SMART" id="SM00387">
    <property type="entry name" value="HATPase_c"/>
    <property type="match status" value="1"/>
</dbReference>
<feature type="transmembrane region" description="Helical" evidence="5">
    <location>
        <begin position="203"/>
        <end position="222"/>
    </location>
</feature>
<feature type="transmembrane region" description="Helical" evidence="5">
    <location>
        <begin position="261"/>
        <end position="281"/>
    </location>
</feature>
<evidence type="ECO:0000256" key="2">
    <source>
        <dbReference type="ARBA" id="ARBA00012438"/>
    </source>
</evidence>
<feature type="transmembrane region" description="Helical" evidence="5">
    <location>
        <begin position="228"/>
        <end position="249"/>
    </location>
</feature>
<keyword evidence="5" id="KW-0472">Membrane</keyword>
<comment type="catalytic activity">
    <reaction evidence="1">
        <text>ATP + protein L-histidine = ADP + protein N-phospho-L-histidine.</text>
        <dbReference type="EC" id="2.7.13.3"/>
    </reaction>
</comment>